<evidence type="ECO:0000259" key="2">
    <source>
        <dbReference type="PROSITE" id="PS50086"/>
    </source>
</evidence>
<reference evidence="3 4" key="1">
    <citation type="journal article" date="2019" name="PLoS Negl. Trop. Dis.">
        <title>Whole genome sequencing of Entamoeba nuttalli reveals mammalian host-related molecular signatures and a novel octapeptide-repeat surface protein.</title>
        <authorList>
            <person name="Tanaka M."/>
            <person name="Makiuchi T."/>
            <person name="Komiyama T."/>
            <person name="Shiina T."/>
            <person name="Osaki K."/>
            <person name="Tachibana H."/>
        </authorList>
    </citation>
    <scope>NUCLEOTIDE SEQUENCE [LARGE SCALE GENOMIC DNA]</scope>
    <source>
        <strain evidence="3 4">P19-061405</strain>
    </source>
</reference>
<dbReference type="Pfam" id="PF00566">
    <property type="entry name" value="RabGAP-TBC"/>
    <property type="match status" value="1"/>
</dbReference>
<name>A0ABQ0DUU9_9EUKA</name>
<dbReference type="Gene3D" id="1.10.472.80">
    <property type="entry name" value="Ypt/Rab-GAP domain of gyp1p, domain 3"/>
    <property type="match status" value="1"/>
</dbReference>
<comment type="caution">
    <text evidence="3">The sequence shown here is derived from an EMBL/GenBank/DDBJ whole genome shotgun (WGS) entry which is preliminary data.</text>
</comment>
<dbReference type="EMBL" id="BAAFRS010000298">
    <property type="protein sequence ID" value="GAB1226562.1"/>
    <property type="molecule type" value="Genomic_DNA"/>
</dbReference>
<evidence type="ECO:0000313" key="4">
    <source>
        <dbReference type="Proteomes" id="UP001628156"/>
    </source>
</evidence>
<keyword evidence="4" id="KW-1185">Reference proteome</keyword>
<evidence type="ECO:0000313" key="3">
    <source>
        <dbReference type="EMBL" id="GAB1226562.1"/>
    </source>
</evidence>
<keyword evidence="1" id="KW-0343">GTPase activation</keyword>
<dbReference type="PANTHER" id="PTHR22957">
    <property type="entry name" value="TBC1 DOMAIN FAMILY MEMBER GTPASE-ACTIVATING PROTEIN"/>
    <property type="match status" value="1"/>
</dbReference>
<dbReference type="Gene3D" id="1.10.8.270">
    <property type="entry name" value="putative rabgap domain of human tbc1 domain family member 14 like domains"/>
    <property type="match status" value="1"/>
</dbReference>
<accession>A0ABQ0DUU9</accession>
<dbReference type="SMART" id="SM00164">
    <property type="entry name" value="TBC"/>
    <property type="match status" value="1"/>
</dbReference>
<gene>
    <name evidence="3" type="ORF">ENUP19_0298G0016</name>
</gene>
<dbReference type="Proteomes" id="UP001628156">
    <property type="component" value="Unassembled WGS sequence"/>
</dbReference>
<proteinExistence type="predicted"/>
<feature type="domain" description="Rab-GAP TBC" evidence="2">
    <location>
        <begin position="318"/>
        <end position="527"/>
    </location>
</feature>
<dbReference type="InterPro" id="IPR035969">
    <property type="entry name" value="Rab-GAP_TBC_sf"/>
</dbReference>
<dbReference type="PROSITE" id="PS50086">
    <property type="entry name" value="TBC_RABGAP"/>
    <property type="match status" value="1"/>
</dbReference>
<dbReference type="InterPro" id="IPR000195">
    <property type="entry name" value="Rab-GAP-TBC_dom"/>
</dbReference>
<organism evidence="3 4">
    <name type="scientific">Entamoeba nuttalli</name>
    <dbReference type="NCBI Taxonomy" id="412467"/>
    <lineage>
        <taxon>Eukaryota</taxon>
        <taxon>Amoebozoa</taxon>
        <taxon>Evosea</taxon>
        <taxon>Archamoebae</taxon>
        <taxon>Mastigamoebida</taxon>
        <taxon>Entamoebidae</taxon>
        <taxon>Entamoeba</taxon>
    </lineage>
</organism>
<dbReference type="SUPFAM" id="SSF47923">
    <property type="entry name" value="Ypt/Rab-GAP domain of gyp1p"/>
    <property type="match status" value="2"/>
</dbReference>
<protein>
    <recommendedName>
        <fullName evidence="2">Rab-GAP TBC domain-containing protein</fullName>
    </recommendedName>
</protein>
<dbReference type="PANTHER" id="PTHR22957:SF502">
    <property type="entry name" value="SMALL G PROTEIN SIGNALING MODULATOR 2-RELATED"/>
    <property type="match status" value="1"/>
</dbReference>
<sequence length="604" mass="71954">MKKQNQLSRLRTIQLIESETDNISDNNTVKEKETIENYEIIDPSKIQTSNKQILLPLMNKTITVQNPLKIMSKTETTPPISRTGTIELKESIESNEEDFEDIETFYDCYIKLDICLIYGVMVLCKKRGNYYLNYIPIQFVNKEVGLLNILINKTMTNNFDSYKYSICLTNLSSFYLYESYDSNEIYNFKPISKEDIPEIYPNFEFHGKYAKTTANHLMEELKKIDSLKIVQDNKNEINFIIFHINLERVRTVLLGTISPWERMSRPDLIRQRSSLVLTKHIEGMNALSKKTLKMFMDPDGRISEENMDSLRRTVYYRGCEPDIREFAWLLCIGYYNYRSTTKERNEFNEKMKADYEKIKKIWQEALPEQIENWKFYTSTNSQIDKDVRRTDRNDSKFVDLEGKNCKILKNVLMTYSFFNMRVGYGQGMNDICALLMDICHEESTLFWMFKYVMDFLQPFYFCKGDIIMKALRKNGSILRFVCPQLADYIEQANIDYFFCYKWNALLFKRFFINEDLIRIWDSIFAFPERRLYYFISMCIIKEYSDIIISKQFSLDELFIFIQSLTNKIPVDIIFDADVLYQEFLKTADPLNVQFVYEKFNYKQI</sequence>
<evidence type="ECO:0000256" key="1">
    <source>
        <dbReference type="ARBA" id="ARBA00022468"/>
    </source>
</evidence>